<dbReference type="InterPro" id="IPR011332">
    <property type="entry name" value="Ribosomal_zn-bd"/>
</dbReference>
<dbReference type="GO" id="GO:1990904">
    <property type="term" value="C:ribonucleoprotein complex"/>
    <property type="evidence" value="ECO:0007669"/>
    <property type="project" value="UniProtKB-KW"/>
</dbReference>
<dbReference type="InterPro" id="IPR000592">
    <property type="entry name" value="Ribosomal_eS27"/>
</dbReference>
<dbReference type="GeneID" id="113914559"/>
<dbReference type="FunFam" id="2.20.25.100:FF:000001">
    <property type="entry name" value="40S ribosomal protein S27"/>
    <property type="match status" value="1"/>
</dbReference>
<keyword evidence="4" id="KW-0689">Ribosomal protein</keyword>
<dbReference type="GO" id="GO:0003735">
    <property type="term" value="F:structural constituent of ribosome"/>
    <property type="evidence" value="ECO:0007669"/>
    <property type="project" value="InterPro"/>
</dbReference>
<evidence type="ECO:0000256" key="2">
    <source>
        <dbReference type="ARBA" id="ARBA00010919"/>
    </source>
</evidence>
<comment type="similarity">
    <text evidence="2">Belongs to the eukaryotic ribosomal protein eS27 family.</text>
</comment>
<keyword evidence="3" id="KW-0862">Zinc</keyword>
<dbReference type="InterPro" id="IPR023407">
    <property type="entry name" value="Ribosomal_eS27_Zn-bd_dom_sf"/>
</dbReference>
<evidence type="ECO:0000256" key="3">
    <source>
        <dbReference type="ARBA" id="ARBA00022833"/>
    </source>
</evidence>
<dbReference type="Gene3D" id="2.20.25.100">
    <property type="entry name" value="Zn-binding ribosomal proteins"/>
    <property type="match status" value="1"/>
</dbReference>
<proteinExistence type="inferred from homology"/>
<keyword evidence="5" id="KW-0687">Ribonucleoprotein</keyword>
<dbReference type="PANTHER" id="PTHR11594">
    <property type="entry name" value="40S RIBOSOMAL PROTEIN S27"/>
    <property type="match status" value="1"/>
</dbReference>
<evidence type="ECO:0000256" key="5">
    <source>
        <dbReference type="ARBA" id="ARBA00023274"/>
    </source>
</evidence>
<accession>A0A6P9FBA1</accession>
<keyword evidence="6" id="KW-1185">Reference proteome</keyword>
<comment type="cofactor">
    <cofactor evidence="1">
        <name>Zn(2+)</name>
        <dbReference type="ChEBI" id="CHEBI:29105"/>
    </cofactor>
</comment>
<dbReference type="SUPFAM" id="SSF57829">
    <property type="entry name" value="Zn-binding ribosomal proteins"/>
    <property type="match status" value="1"/>
</dbReference>
<evidence type="ECO:0000313" key="7">
    <source>
        <dbReference type="RefSeq" id="XP_035583304.1"/>
    </source>
</evidence>
<dbReference type="OrthoDB" id="5567124at2759"/>
<reference evidence="7" key="1">
    <citation type="submission" date="2025-08" db="UniProtKB">
        <authorList>
            <consortium name="RefSeq"/>
        </authorList>
    </citation>
    <scope>IDENTIFICATION</scope>
    <source>
        <tissue evidence="7">Blood</tissue>
    </source>
</reference>
<dbReference type="Proteomes" id="UP000515165">
    <property type="component" value="Chromosome 4"/>
</dbReference>
<evidence type="ECO:0000256" key="4">
    <source>
        <dbReference type="ARBA" id="ARBA00022980"/>
    </source>
</evidence>
<dbReference type="AlphaFoldDB" id="A0A6P9FBA1"/>
<sequence>MASNRGTAEKHNDHSLSLRHKQLTDARRLLARDLLYLSLEKKKHKKKQPVQSPHSYFMDVKCPHCYKITPVFSHAQMVVTCVVGCSTVLCQPTGGKVRLTEGCSSFRRKQH</sequence>
<dbReference type="GO" id="GO:0005840">
    <property type="term" value="C:ribosome"/>
    <property type="evidence" value="ECO:0007669"/>
    <property type="project" value="UniProtKB-KW"/>
</dbReference>
<evidence type="ECO:0000313" key="6">
    <source>
        <dbReference type="Proteomes" id="UP000515165"/>
    </source>
</evidence>
<evidence type="ECO:0000256" key="1">
    <source>
        <dbReference type="ARBA" id="ARBA00001947"/>
    </source>
</evidence>
<dbReference type="Pfam" id="PF01667">
    <property type="entry name" value="Ribosomal_S27e"/>
    <property type="match status" value="1"/>
</dbReference>
<protein>
    <submittedName>
        <fullName evidence="7">40S ribosomal protein S27-like</fullName>
    </submittedName>
</protein>
<name>A0A6P9FBA1_ZALCA</name>
<dbReference type="GO" id="GO:0006412">
    <property type="term" value="P:translation"/>
    <property type="evidence" value="ECO:0007669"/>
    <property type="project" value="InterPro"/>
</dbReference>
<gene>
    <name evidence="7" type="primary">LOC113914559</name>
</gene>
<organism evidence="6 7">
    <name type="scientific">Zalophus californianus</name>
    <name type="common">California sealion</name>
    <dbReference type="NCBI Taxonomy" id="9704"/>
    <lineage>
        <taxon>Eukaryota</taxon>
        <taxon>Metazoa</taxon>
        <taxon>Chordata</taxon>
        <taxon>Craniata</taxon>
        <taxon>Vertebrata</taxon>
        <taxon>Euteleostomi</taxon>
        <taxon>Mammalia</taxon>
        <taxon>Eutheria</taxon>
        <taxon>Laurasiatheria</taxon>
        <taxon>Carnivora</taxon>
        <taxon>Caniformia</taxon>
        <taxon>Pinnipedia</taxon>
        <taxon>Otariidae</taxon>
        <taxon>Zalophus</taxon>
    </lineage>
</organism>
<dbReference type="KEGG" id="zca:113914559"/>
<dbReference type="RefSeq" id="XP_035583304.1">
    <property type="nucleotide sequence ID" value="XM_035727411.1"/>
</dbReference>